<reference evidence="2" key="1">
    <citation type="submission" date="2022-07" db="EMBL/GenBank/DDBJ databases">
        <title>Taxonomic analysis of Microcella humidisoli nov. sp., isolated from riverside soil.</title>
        <authorList>
            <person name="Molina K.M."/>
            <person name="Kim S.B."/>
        </authorList>
    </citation>
    <scope>NUCLEOTIDE SEQUENCE</scope>
    <source>
        <strain evidence="2">MMS21-STM10</strain>
    </source>
</reference>
<accession>A0ABY5G0Q6</accession>
<dbReference type="RefSeq" id="WP_255160853.1">
    <property type="nucleotide sequence ID" value="NZ_CP101497.1"/>
</dbReference>
<dbReference type="InterPro" id="IPR029068">
    <property type="entry name" value="Glyas_Bleomycin-R_OHBP_Dase"/>
</dbReference>
<dbReference type="Proteomes" id="UP001060039">
    <property type="component" value="Chromosome"/>
</dbReference>
<evidence type="ECO:0000313" key="2">
    <source>
        <dbReference type="EMBL" id="UTT63722.1"/>
    </source>
</evidence>
<name>A0ABY5G0Q6_9MICO</name>
<dbReference type="InterPro" id="IPR053863">
    <property type="entry name" value="Glyoxy/Ble-like_N"/>
</dbReference>
<evidence type="ECO:0000313" key="3">
    <source>
        <dbReference type="Proteomes" id="UP001060039"/>
    </source>
</evidence>
<dbReference type="PROSITE" id="PS51819">
    <property type="entry name" value="VOC"/>
    <property type="match status" value="1"/>
</dbReference>
<dbReference type="PANTHER" id="PTHR36503:SF2">
    <property type="entry name" value="BLR2408 PROTEIN"/>
    <property type="match status" value="1"/>
</dbReference>
<keyword evidence="3" id="KW-1185">Reference proteome</keyword>
<dbReference type="EMBL" id="CP101497">
    <property type="protein sequence ID" value="UTT63722.1"/>
    <property type="molecule type" value="Genomic_DNA"/>
</dbReference>
<dbReference type="InterPro" id="IPR037523">
    <property type="entry name" value="VOC_core"/>
</dbReference>
<proteinExistence type="predicted"/>
<dbReference type="Gene3D" id="3.10.180.10">
    <property type="entry name" value="2,3-Dihydroxybiphenyl 1,2-Dioxygenase, domain 1"/>
    <property type="match status" value="1"/>
</dbReference>
<organism evidence="2 3">
    <name type="scientific">Microcella humidisoli</name>
    <dbReference type="NCBI Taxonomy" id="2963406"/>
    <lineage>
        <taxon>Bacteria</taxon>
        <taxon>Bacillati</taxon>
        <taxon>Actinomycetota</taxon>
        <taxon>Actinomycetes</taxon>
        <taxon>Micrococcales</taxon>
        <taxon>Microbacteriaceae</taxon>
        <taxon>Microcella</taxon>
    </lineage>
</organism>
<feature type="domain" description="VOC" evidence="1">
    <location>
        <begin position="3"/>
        <end position="127"/>
    </location>
</feature>
<sequence length="141" mass="15585">MSTMVFINLPVADLARSRAFYEALGYSINELFSNDDGACVIVSDTIFVMLLTHEFFGSFIPGHAVADARSAIGAQYALSCDSRDAVDTLVDRAVEAGGSALEPRDLGFMYSRAFQDPDGHYWDPFWMEPTNAEQGPPEEYR</sequence>
<evidence type="ECO:0000259" key="1">
    <source>
        <dbReference type="PROSITE" id="PS51819"/>
    </source>
</evidence>
<dbReference type="PANTHER" id="PTHR36503">
    <property type="entry name" value="BLR2520 PROTEIN"/>
    <property type="match status" value="1"/>
</dbReference>
<dbReference type="Pfam" id="PF22677">
    <property type="entry name" value="Ble-like_N"/>
    <property type="match status" value="1"/>
</dbReference>
<protein>
    <submittedName>
        <fullName evidence="2">VOC family protein</fullName>
    </submittedName>
</protein>
<dbReference type="SUPFAM" id="SSF54593">
    <property type="entry name" value="Glyoxalase/Bleomycin resistance protein/Dihydroxybiphenyl dioxygenase"/>
    <property type="match status" value="1"/>
</dbReference>
<gene>
    <name evidence="2" type="ORF">NNL39_01310</name>
</gene>